<dbReference type="InterPro" id="IPR000387">
    <property type="entry name" value="Tyr_Pase_dom"/>
</dbReference>
<sequence>MAVAALYYFLGVLAAILIIIVIFCLNSRSRVLVVRVLACCLQGYHSLAQSCSWEYERCTGYCRRKRARVVTILTDHLHLGLAEEGPPLNTAPEIQISSPESGERVHLTVRNSDATPASDDSNNHHSPLIQRTRPLYNIKVAGGVGELGTVETGTTGDGEEQQKAEQTANNTTNSKHTSLQDTRRSDMNENDVNESAGGAGGGGGEEITPGETSTQNKEGKQTRLMAMFNQPVKKEDLEEFLTHAIRSDLLAEQFTNVPARFNKSMVMGVLPCNRKKNRYRNNIPYDDTRVLLGQDVNATPGSDYINANFVRSIGKTKAYIASQGPKDFNDRTIEQFWSMVWQEKTNVVVMLGKLTEAGKVKVAQYWPEVKEEMRYGEVRVQVTSYQERLDYALRRMLVSSAGECREVVHYQFLKWPDHGVPQTPFTFALMVQDMCKWQRSGPLLVHCSAGMGRTGTLLLVLTLLDHLETQGHLRPIDALISLRLDRPNLVENQAQYRFAHQVLLEVLFCETTSWSASQFCQQLEVIRPHLKEQYQKLKSLPKNLTTRWGELAIHAPFNRNPNILPVDGRQVFLQTVGGRGDSQYLNAVRVHGMRQRDALIVTEHPLTGTLDRAWRMIYEKRALAWVIIHKHTDEKEYPPVLPSTGAGDLDHFNVRIDDITQHNEFTDTSVTLTPIKSRMSLPHTLRVLHMSGWDADKELPDSPLPLLEILQHLQYIRLHAPVMPTTSVLNTALPVVITCRDGTTGCGVLVALLGAQCRLELQGVVDIYRAVQAILFDRPQFITSLAQYEFLYNTMGICIQCRLPYLHLSLPEAEDDSPSDHDSDDDDDEFELVEASWSNV</sequence>
<dbReference type="CDD" id="cd00047">
    <property type="entry name" value="PTPc"/>
    <property type="match status" value="1"/>
</dbReference>
<dbReference type="SUPFAM" id="SSF52799">
    <property type="entry name" value="(Phosphotyrosine protein) phosphatases II"/>
    <property type="match status" value="2"/>
</dbReference>
<reference evidence="9" key="1">
    <citation type="submission" date="2023-10" db="EMBL/GenBank/DDBJ databases">
        <title>Genome assemblies of two species of porcelain crab, Petrolisthes cinctipes and Petrolisthes manimaculis (Anomura: Porcellanidae).</title>
        <authorList>
            <person name="Angst P."/>
        </authorList>
    </citation>
    <scope>NUCLEOTIDE SEQUENCE</scope>
    <source>
        <strain evidence="9">PB745_01</strain>
        <tissue evidence="9">Gill</tissue>
    </source>
</reference>
<evidence type="ECO:0000256" key="2">
    <source>
        <dbReference type="ARBA" id="ARBA00013064"/>
    </source>
</evidence>
<evidence type="ECO:0000259" key="8">
    <source>
        <dbReference type="PROSITE" id="PS50056"/>
    </source>
</evidence>
<dbReference type="SMART" id="SM00194">
    <property type="entry name" value="PTPc"/>
    <property type="match status" value="2"/>
</dbReference>
<comment type="similarity">
    <text evidence="1">Belongs to the protein-tyrosine phosphatase family.</text>
</comment>
<organism evidence="9 10">
    <name type="scientific">Petrolisthes cinctipes</name>
    <name type="common">Flat porcelain crab</name>
    <dbReference type="NCBI Taxonomy" id="88211"/>
    <lineage>
        <taxon>Eukaryota</taxon>
        <taxon>Metazoa</taxon>
        <taxon>Ecdysozoa</taxon>
        <taxon>Arthropoda</taxon>
        <taxon>Crustacea</taxon>
        <taxon>Multicrustacea</taxon>
        <taxon>Malacostraca</taxon>
        <taxon>Eumalacostraca</taxon>
        <taxon>Eucarida</taxon>
        <taxon>Decapoda</taxon>
        <taxon>Pleocyemata</taxon>
        <taxon>Anomura</taxon>
        <taxon>Galatheoidea</taxon>
        <taxon>Porcellanidae</taxon>
        <taxon>Petrolisthes</taxon>
    </lineage>
</organism>
<dbReference type="GO" id="GO:0004725">
    <property type="term" value="F:protein tyrosine phosphatase activity"/>
    <property type="evidence" value="ECO:0007669"/>
    <property type="project" value="UniProtKB-EC"/>
</dbReference>
<keyword evidence="6" id="KW-0812">Transmembrane</keyword>
<evidence type="ECO:0000256" key="6">
    <source>
        <dbReference type="SAM" id="Phobius"/>
    </source>
</evidence>
<dbReference type="PANTHER" id="PTHR19134:SF562">
    <property type="entry name" value="PROTEIN-TYROSINE-PHOSPHATASE"/>
    <property type="match status" value="1"/>
</dbReference>
<keyword evidence="10" id="KW-1185">Reference proteome</keyword>
<keyword evidence="4" id="KW-0904">Protein phosphatase</keyword>
<feature type="region of interest" description="Disordered" evidence="5">
    <location>
        <begin position="147"/>
        <end position="220"/>
    </location>
</feature>
<dbReference type="SMART" id="SM00404">
    <property type="entry name" value="PTPc_motif"/>
    <property type="match status" value="2"/>
</dbReference>
<evidence type="ECO:0000259" key="7">
    <source>
        <dbReference type="PROSITE" id="PS50055"/>
    </source>
</evidence>
<keyword evidence="6" id="KW-0472">Membrane</keyword>
<dbReference type="InterPro" id="IPR000242">
    <property type="entry name" value="PTP_cat"/>
</dbReference>
<keyword evidence="3" id="KW-0378">Hydrolase</keyword>
<evidence type="ECO:0000313" key="10">
    <source>
        <dbReference type="Proteomes" id="UP001286313"/>
    </source>
</evidence>
<dbReference type="PANTHER" id="PTHR19134">
    <property type="entry name" value="RECEPTOR-TYPE TYROSINE-PROTEIN PHOSPHATASE"/>
    <property type="match status" value="1"/>
</dbReference>
<evidence type="ECO:0000256" key="5">
    <source>
        <dbReference type="SAM" id="MobiDB-lite"/>
    </source>
</evidence>
<name>A0AAE1BN54_PETCI</name>
<dbReference type="PRINTS" id="PR00700">
    <property type="entry name" value="PRTYPHPHTASE"/>
</dbReference>
<dbReference type="InterPro" id="IPR029021">
    <property type="entry name" value="Prot-tyrosine_phosphatase-like"/>
</dbReference>
<comment type="caution">
    <text evidence="9">The sequence shown here is derived from an EMBL/GenBank/DDBJ whole genome shotgun (WGS) entry which is preliminary data.</text>
</comment>
<keyword evidence="6" id="KW-1133">Transmembrane helix</keyword>
<accession>A0AAE1BN54</accession>
<dbReference type="PROSITE" id="PS00383">
    <property type="entry name" value="TYR_PHOSPHATASE_1"/>
    <property type="match status" value="1"/>
</dbReference>
<gene>
    <name evidence="9" type="ORF">Pcinc_039863</name>
</gene>
<dbReference type="AlphaFoldDB" id="A0AAE1BN54"/>
<evidence type="ECO:0000313" key="9">
    <source>
        <dbReference type="EMBL" id="KAK3853610.1"/>
    </source>
</evidence>
<dbReference type="Gene3D" id="3.90.190.10">
    <property type="entry name" value="Protein tyrosine phosphatase superfamily"/>
    <property type="match status" value="2"/>
</dbReference>
<dbReference type="Proteomes" id="UP001286313">
    <property type="component" value="Unassembled WGS sequence"/>
</dbReference>
<feature type="domain" description="Tyrosine specific protein phosphatases" evidence="8">
    <location>
        <begin position="425"/>
        <end position="497"/>
    </location>
</feature>
<feature type="domain" description="Tyrosine-protein phosphatase" evidence="7">
    <location>
        <begin position="530"/>
        <end position="795"/>
    </location>
</feature>
<dbReference type="InterPro" id="IPR003595">
    <property type="entry name" value="Tyr_Pase_cat"/>
</dbReference>
<feature type="domain" description="Tyrosine-protein phosphatase" evidence="7">
    <location>
        <begin position="250"/>
        <end position="506"/>
    </location>
</feature>
<dbReference type="EC" id="3.1.3.48" evidence="2"/>
<dbReference type="PROSITE" id="PS50056">
    <property type="entry name" value="TYR_PHOSPHATASE_2"/>
    <property type="match status" value="2"/>
</dbReference>
<dbReference type="InterPro" id="IPR050348">
    <property type="entry name" value="Protein-Tyr_Phosphatase"/>
</dbReference>
<dbReference type="InterPro" id="IPR016130">
    <property type="entry name" value="Tyr_Pase_AS"/>
</dbReference>
<feature type="domain" description="Tyrosine specific protein phosphatases" evidence="8">
    <location>
        <begin position="707"/>
        <end position="789"/>
    </location>
</feature>
<feature type="region of interest" description="Disordered" evidence="5">
    <location>
        <begin position="112"/>
        <end position="134"/>
    </location>
</feature>
<feature type="transmembrane region" description="Helical" evidence="6">
    <location>
        <begin position="6"/>
        <end position="25"/>
    </location>
</feature>
<feature type="region of interest" description="Disordered" evidence="5">
    <location>
        <begin position="813"/>
        <end position="840"/>
    </location>
</feature>
<dbReference type="EMBL" id="JAWQEG010006896">
    <property type="protein sequence ID" value="KAK3853610.1"/>
    <property type="molecule type" value="Genomic_DNA"/>
</dbReference>
<dbReference type="Pfam" id="PF00102">
    <property type="entry name" value="Y_phosphatase"/>
    <property type="match status" value="2"/>
</dbReference>
<evidence type="ECO:0000256" key="1">
    <source>
        <dbReference type="ARBA" id="ARBA00009580"/>
    </source>
</evidence>
<dbReference type="GO" id="GO:0048666">
    <property type="term" value="P:neuron development"/>
    <property type="evidence" value="ECO:0007669"/>
    <property type="project" value="UniProtKB-ARBA"/>
</dbReference>
<evidence type="ECO:0000256" key="4">
    <source>
        <dbReference type="ARBA" id="ARBA00022912"/>
    </source>
</evidence>
<proteinExistence type="inferred from homology"/>
<dbReference type="PROSITE" id="PS50055">
    <property type="entry name" value="TYR_PHOSPHATASE_PTP"/>
    <property type="match status" value="2"/>
</dbReference>
<feature type="compositionally biased region" description="Polar residues" evidence="5">
    <location>
        <begin position="164"/>
        <end position="180"/>
    </location>
</feature>
<protein>
    <recommendedName>
        <fullName evidence="2">protein-tyrosine-phosphatase</fullName>
        <ecNumber evidence="2">3.1.3.48</ecNumber>
    </recommendedName>
</protein>
<feature type="compositionally biased region" description="Acidic residues" evidence="5">
    <location>
        <begin position="813"/>
        <end position="832"/>
    </location>
</feature>
<evidence type="ECO:0000256" key="3">
    <source>
        <dbReference type="ARBA" id="ARBA00022801"/>
    </source>
</evidence>